<proteinExistence type="predicted"/>
<dbReference type="PANTHER" id="PTHR13939:SF0">
    <property type="entry name" value="NMN AMIDOHYDROLASE-LIKE PROTEIN YFAY"/>
    <property type="match status" value="1"/>
</dbReference>
<reference evidence="3" key="1">
    <citation type="submission" date="2025-08" db="UniProtKB">
        <authorList>
            <consortium name="RefSeq"/>
        </authorList>
    </citation>
    <scope>IDENTIFICATION</scope>
</reference>
<dbReference type="SUPFAM" id="SSF53218">
    <property type="entry name" value="Molybdenum cofactor biosynthesis proteins"/>
    <property type="match status" value="1"/>
</dbReference>
<evidence type="ECO:0000259" key="1">
    <source>
        <dbReference type="SMART" id="SM00852"/>
    </source>
</evidence>
<dbReference type="RefSeq" id="WP_028312501.1">
    <property type="nucleotide sequence ID" value="NZ_KI519499.1"/>
</dbReference>
<keyword evidence="2" id="KW-1185">Reference proteome</keyword>
<organism evidence="2 3">
    <name type="scientific">Derxia gummosa DSM 723</name>
    <dbReference type="NCBI Taxonomy" id="1121388"/>
    <lineage>
        <taxon>Bacteria</taxon>
        <taxon>Pseudomonadati</taxon>
        <taxon>Pseudomonadota</taxon>
        <taxon>Betaproteobacteria</taxon>
        <taxon>Burkholderiales</taxon>
        <taxon>Alcaligenaceae</taxon>
        <taxon>Derxia</taxon>
    </lineage>
</organism>
<dbReference type="InterPro" id="IPR001453">
    <property type="entry name" value="MoaB/Mog_dom"/>
</dbReference>
<dbReference type="Pfam" id="PF00994">
    <property type="entry name" value="MoCF_biosynth"/>
    <property type="match status" value="1"/>
</dbReference>
<name>A0A8B6X5V0_9BURK</name>
<dbReference type="InterPro" id="IPR050101">
    <property type="entry name" value="CinA"/>
</dbReference>
<dbReference type="OrthoDB" id="9801454at2"/>
<dbReference type="SMART" id="SM00852">
    <property type="entry name" value="MoCF_biosynth"/>
    <property type="match status" value="1"/>
</dbReference>
<dbReference type="Gene3D" id="3.40.980.10">
    <property type="entry name" value="MoaB/Mog-like domain"/>
    <property type="match status" value="1"/>
</dbReference>
<evidence type="ECO:0000313" key="2">
    <source>
        <dbReference type="Proteomes" id="UP000675920"/>
    </source>
</evidence>
<sequence>MFGLIIIGDEILSGKREDKHLSKVIQLLGERGLALSWAHYLPDDRRQIADFLRRSFNGNDIVFCTGGIGGTPDDHTRQAAAIAAEVALHRHPEAARLILERAAEIARERGDTGPVDPASPENAHRLTMADLPHGCDLVPNPYNRIPGFSIGQHYFVPGFPVMAWPMIQWVLDTKYAHLFQHGARGERSAILFDLFEAQITGLLERIEAEHVDVKIFSLPSVGTETLGRHIEVGVKGPEVRLDAAFDALIRGLKALGGRIGTRD</sequence>
<feature type="domain" description="MoaB/Mog" evidence="1">
    <location>
        <begin position="3"/>
        <end position="178"/>
    </location>
</feature>
<evidence type="ECO:0000313" key="3">
    <source>
        <dbReference type="RefSeq" id="WP_028312501.1"/>
    </source>
</evidence>
<dbReference type="InterPro" id="IPR036425">
    <property type="entry name" value="MoaB/Mog-like_dom_sf"/>
</dbReference>
<dbReference type="PANTHER" id="PTHR13939">
    <property type="entry name" value="NICOTINAMIDE-NUCLEOTIDE AMIDOHYDROLASE PNCC"/>
    <property type="match status" value="1"/>
</dbReference>
<accession>A0A8B6X5V0</accession>
<dbReference type="AlphaFoldDB" id="A0A8B6X5V0"/>
<protein>
    <submittedName>
        <fullName evidence="3">Competence/damage-inducible protein A</fullName>
    </submittedName>
</protein>
<dbReference type="Proteomes" id="UP000675920">
    <property type="component" value="Unplaced"/>
</dbReference>